<evidence type="ECO:0000256" key="1">
    <source>
        <dbReference type="ARBA" id="ARBA00004123"/>
    </source>
</evidence>
<sequence>MNPFMLLDFHFPDDLFFESNQIVNFDDCNNDNELTMNVEWMSNSQAVEKKEGETTSSSSNVENDFSPISCDSCRSQHRKCDRKKPTCHACQLRGTPCNYTTTTNCKRKPKATQNNTCLKEEDVAILDLYFVEPCYQMVSRQELEQFLLSSNKQSSSPNSDTRTFSNNEMKELAALYYSIKATCECQMGQVEKSEQSAKQAKEHLSQVFDSYSSLRVACSYLNLCLYELWFERLDTSKFYFHILLFFKEGLKNDPSQDEKHKAIFMTAIYYLEHTIFNTQDKKNLHEMTFERFLIAIPAVFTYFKTDQLSESNHDWEYYLKNPHLIDSTNCMEVNALVQTLFNEAKRYEQVVFGNSSLVDLYYEFAENGCRIALLSKCSNRTPMIEYTIESSAQSIVNAIRNPKFNMLPFDMLLHISFAAEYHFQKVIKAEVKRNITNDLEMLKTELKAYHLLQSRYKIAKFYFYGGVFKKIEDHLNTLQQC</sequence>
<dbReference type="EMBL" id="PYSW02000029">
    <property type="protein sequence ID" value="KAG2379268.1"/>
    <property type="molecule type" value="Genomic_DNA"/>
</dbReference>
<evidence type="ECO:0000256" key="3">
    <source>
        <dbReference type="ARBA" id="ARBA00022833"/>
    </source>
</evidence>
<dbReference type="PROSITE" id="PS50048">
    <property type="entry name" value="ZN2_CY6_FUNGAL_2"/>
    <property type="match status" value="1"/>
</dbReference>
<dbReference type="InterPro" id="IPR051615">
    <property type="entry name" value="Transcr_Regulatory_Elem"/>
</dbReference>
<evidence type="ECO:0000313" key="9">
    <source>
        <dbReference type="EMBL" id="KAG2379268.1"/>
    </source>
</evidence>
<dbReference type="InterPro" id="IPR036864">
    <property type="entry name" value="Zn2-C6_fun-type_DNA-bd_sf"/>
</dbReference>
<dbReference type="Proteomes" id="UP000816034">
    <property type="component" value="Unassembled WGS sequence"/>
</dbReference>
<feature type="domain" description="Zn(2)-C6 fungal-type" evidence="8">
    <location>
        <begin position="69"/>
        <end position="99"/>
    </location>
</feature>
<keyword evidence="7" id="KW-0539">Nucleus</keyword>
<dbReference type="PANTHER" id="PTHR31313:SF81">
    <property type="entry name" value="TY1 ENHANCER ACTIVATOR"/>
    <property type="match status" value="1"/>
</dbReference>
<reference evidence="9 10" key="1">
    <citation type="journal article" date="2018" name="BMC Genomics">
        <title>The genome of Naegleria lovaniensis, the basis for a comparative approach to unravel pathogenicity factors of the human pathogenic amoeba N. fowleri.</title>
        <authorList>
            <person name="Liechti N."/>
            <person name="Schurch N."/>
            <person name="Bruggmann R."/>
            <person name="Wittwer M."/>
        </authorList>
    </citation>
    <scope>NUCLEOTIDE SEQUENCE [LARGE SCALE GENOMIC DNA]</scope>
    <source>
        <strain evidence="9 10">ATCC 30569</strain>
    </source>
</reference>
<evidence type="ECO:0000256" key="4">
    <source>
        <dbReference type="ARBA" id="ARBA00023015"/>
    </source>
</evidence>
<evidence type="ECO:0000256" key="5">
    <source>
        <dbReference type="ARBA" id="ARBA00023125"/>
    </source>
</evidence>
<name>A0AA88GN01_NAELO</name>
<comment type="caution">
    <text evidence="9">The sequence shown here is derived from an EMBL/GenBank/DDBJ whole genome shotgun (WGS) entry which is preliminary data.</text>
</comment>
<protein>
    <recommendedName>
        <fullName evidence="8">Zn(2)-C6 fungal-type domain-containing protein</fullName>
    </recommendedName>
</protein>
<dbReference type="Pfam" id="PF00172">
    <property type="entry name" value="Zn_clus"/>
    <property type="match status" value="1"/>
</dbReference>
<dbReference type="Gene3D" id="4.10.240.10">
    <property type="entry name" value="Zn(2)-C6 fungal-type DNA-binding domain"/>
    <property type="match status" value="1"/>
</dbReference>
<dbReference type="InterPro" id="IPR001138">
    <property type="entry name" value="Zn2Cys6_DnaBD"/>
</dbReference>
<evidence type="ECO:0000259" key="8">
    <source>
        <dbReference type="PROSITE" id="PS50048"/>
    </source>
</evidence>
<dbReference type="PROSITE" id="PS00463">
    <property type="entry name" value="ZN2_CY6_FUNGAL_1"/>
    <property type="match status" value="1"/>
</dbReference>
<dbReference type="GeneID" id="68099861"/>
<keyword evidence="3" id="KW-0862">Zinc</keyword>
<dbReference type="CDD" id="cd00067">
    <property type="entry name" value="GAL4"/>
    <property type="match status" value="1"/>
</dbReference>
<evidence type="ECO:0000313" key="10">
    <source>
        <dbReference type="Proteomes" id="UP000816034"/>
    </source>
</evidence>
<gene>
    <name evidence="9" type="ORF">C9374_007407</name>
</gene>
<evidence type="ECO:0000256" key="2">
    <source>
        <dbReference type="ARBA" id="ARBA00022723"/>
    </source>
</evidence>
<proteinExistence type="predicted"/>
<evidence type="ECO:0000256" key="6">
    <source>
        <dbReference type="ARBA" id="ARBA00023163"/>
    </source>
</evidence>
<dbReference type="PANTHER" id="PTHR31313">
    <property type="entry name" value="TY1 ENHANCER ACTIVATOR"/>
    <property type="match status" value="1"/>
</dbReference>
<keyword evidence="5" id="KW-0238">DNA-binding</keyword>
<dbReference type="GO" id="GO:0000981">
    <property type="term" value="F:DNA-binding transcription factor activity, RNA polymerase II-specific"/>
    <property type="evidence" value="ECO:0007669"/>
    <property type="project" value="InterPro"/>
</dbReference>
<keyword evidence="4" id="KW-0805">Transcription regulation</keyword>
<organism evidence="9 10">
    <name type="scientific">Naegleria lovaniensis</name>
    <name type="common">Amoeba</name>
    <dbReference type="NCBI Taxonomy" id="51637"/>
    <lineage>
        <taxon>Eukaryota</taxon>
        <taxon>Discoba</taxon>
        <taxon>Heterolobosea</taxon>
        <taxon>Tetramitia</taxon>
        <taxon>Eutetramitia</taxon>
        <taxon>Vahlkampfiidae</taxon>
        <taxon>Naegleria</taxon>
    </lineage>
</organism>
<dbReference type="GO" id="GO:0008270">
    <property type="term" value="F:zinc ion binding"/>
    <property type="evidence" value="ECO:0007669"/>
    <property type="project" value="InterPro"/>
</dbReference>
<keyword evidence="10" id="KW-1185">Reference proteome</keyword>
<keyword evidence="6" id="KW-0804">Transcription</keyword>
<accession>A0AA88GN01</accession>
<comment type="subcellular location">
    <subcellularLocation>
        <location evidence="1">Nucleus</location>
    </subcellularLocation>
</comment>
<dbReference type="AlphaFoldDB" id="A0AA88GN01"/>
<dbReference type="RefSeq" id="XP_044546530.1">
    <property type="nucleotide sequence ID" value="XM_044697369.1"/>
</dbReference>
<dbReference type="GO" id="GO:0005634">
    <property type="term" value="C:nucleus"/>
    <property type="evidence" value="ECO:0007669"/>
    <property type="project" value="UniProtKB-SubCell"/>
</dbReference>
<evidence type="ECO:0000256" key="7">
    <source>
        <dbReference type="ARBA" id="ARBA00023242"/>
    </source>
</evidence>
<dbReference type="GO" id="GO:0003677">
    <property type="term" value="F:DNA binding"/>
    <property type="evidence" value="ECO:0007669"/>
    <property type="project" value="UniProtKB-KW"/>
</dbReference>
<dbReference type="SUPFAM" id="SSF57701">
    <property type="entry name" value="Zn2/Cys6 DNA-binding domain"/>
    <property type="match status" value="1"/>
</dbReference>
<keyword evidence="2" id="KW-0479">Metal-binding</keyword>